<evidence type="ECO:0000313" key="10">
    <source>
        <dbReference type="Proteomes" id="UP000240542"/>
    </source>
</evidence>
<evidence type="ECO:0000256" key="6">
    <source>
        <dbReference type="ARBA" id="ARBA00070406"/>
    </source>
</evidence>
<sequence>MGPVHVNGGEHAARAAPGSGRVQSLERAIALLTAVAASSPDGETVADLAAACGLNRATAWRLLATLEQHALVERDPSTNRYSIGFAIAHLAASARMDGLIRRAHGVLERLCATTGETANLAVTQRVGLTYIDEVAPQAVLSARWLGHQASLHATSTGKTLLAWLPESEAETMLAETLSAHTGTTITDPSVLRAELAATRGRGYGVSVGEMESSVFGVSAPVLDSRARPLAVLGIWGPDTRVPESRFPELGELAKEAAEEIARSITP</sequence>
<reference evidence="9 10" key="1">
    <citation type="submission" date="2018-03" db="EMBL/GenBank/DDBJ databases">
        <title>Genomic Encyclopedia of Archaeal and Bacterial Type Strains, Phase II (KMG-II): from individual species to whole genera.</title>
        <authorList>
            <person name="Goeker M."/>
        </authorList>
    </citation>
    <scope>NUCLEOTIDE SEQUENCE [LARGE SCALE GENOMIC DNA]</scope>
    <source>
        <strain evidence="9 10">DSM 45312</strain>
    </source>
</reference>
<dbReference type="InterPro" id="IPR036388">
    <property type="entry name" value="WH-like_DNA-bd_sf"/>
</dbReference>
<evidence type="ECO:0000259" key="8">
    <source>
        <dbReference type="PROSITE" id="PS51078"/>
    </source>
</evidence>
<dbReference type="SMART" id="SM00346">
    <property type="entry name" value="HTH_ICLR"/>
    <property type="match status" value="1"/>
</dbReference>
<dbReference type="SUPFAM" id="SSF55781">
    <property type="entry name" value="GAF domain-like"/>
    <property type="match status" value="1"/>
</dbReference>
<feature type="domain" description="IclR-ED" evidence="8">
    <location>
        <begin position="86"/>
        <end position="266"/>
    </location>
</feature>
<keyword evidence="4" id="KW-0804">Transcription</keyword>
<name>A0A2P8CXB3_9ACTN</name>
<dbReference type="Gene3D" id="1.10.10.10">
    <property type="entry name" value="Winged helix-like DNA-binding domain superfamily/Winged helix DNA-binding domain"/>
    <property type="match status" value="1"/>
</dbReference>
<evidence type="ECO:0000256" key="2">
    <source>
        <dbReference type="ARBA" id="ARBA00023015"/>
    </source>
</evidence>
<feature type="domain" description="HTH iclR-type" evidence="7">
    <location>
        <begin position="22"/>
        <end position="85"/>
    </location>
</feature>
<accession>A0A2P8CXB3</accession>
<evidence type="ECO:0000256" key="3">
    <source>
        <dbReference type="ARBA" id="ARBA00023125"/>
    </source>
</evidence>
<comment type="caution">
    <text evidence="9">The sequence shown here is derived from an EMBL/GenBank/DDBJ whole genome shotgun (WGS) entry which is preliminary data.</text>
</comment>
<protein>
    <recommendedName>
        <fullName evidence="6">Glycerol operon regulatory protein</fullName>
    </recommendedName>
</protein>
<dbReference type="EMBL" id="PYGA01000025">
    <property type="protein sequence ID" value="PSK89622.1"/>
    <property type="molecule type" value="Genomic_DNA"/>
</dbReference>
<gene>
    <name evidence="9" type="ORF">CLV63_12516</name>
</gene>
<comment type="function">
    <text evidence="5">May be an activator protein for the gylABX operon.</text>
</comment>
<dbReference type="PROSITE" id="PS51078">
    <property type="entry name" value="ICLR_ED"/>
    <property type="match status" value="1"/>
</dbReference>
<dbReference type="InterPro" id="IPR050707">
    <property type="entry name" value="HTH_MetabolicPath_Reg"/>
</dbReference>
<dbReference type="Gene3D" id="3.30.450.40">
    <property type="match status" value="1"/>
</dbReference>
<dbReference type="GO" id="GO:0003677">
    <property type="term" value="F:DNA binding"/>
    <property type="evidence" value="ECO:0007669"/>
    <property type="project" value="UniProtKB-KW"/>
</dbReference>
<proteinExistence type="predicted"/>
<keyword evidence="1" id="KW-0319">Glycerol metabolism</keyword>
<keyword evidence="2" id="KW-0805">Transcription regulation</keyword>
<dbReference type="Pfam" id="PF09339">
    <property type="entry name" value="HTH_IclR"/>
    <property type="match status" value="1"/>
</dbReference>
<dbReference type="GO" id="GO:0006071">
    <property type="term" value="P:glycerol metabolic process"/>
    <property type="evidence" value="ECO:0007669"/>
    <property type="project" value="UniProtKB-KW"/>
</dbReference>
<organism evidence="9 10">
    <name type="scientific">Murinocardiopsis flavida</name>
    <dbReference type="NCBI Taxonomy" id="645275"/>
    <lineage>
        <taxon>Bacteria</taxon>
        <taxon>Bacillati</taxon>
        <taxon>Actinomycetota</taxon>
        <taxon>Actinomycetes</taxon>
        <taxon>Streptosporangiales</taxon>
        <taxon>Nocardiopsidaceae</taxon>
        <taxon>Murinocardiopsis</taxon>
    </lineage>
</organism>
<dbReference type="OrthoDB" id="4474604at2"/>
<evidence type="ECO:0000259" key="7">
    <source>
        <dbReference type="PROSITE" id="PS51077"/>
    </source>
</evidence>
<evidence type="ECO:0000256" key="4">
    <source>
        <dbReference type="ARBA" id="ARBA00023163"/>
    </source>
</evidence>
<evidence type="ECO:0000256" key="1">
    <source>
        <dbReference type="ARBA" id="ARBA00022798"/>
    </source>
</evidence>
<keyword evidence="10" id="KW-1185">Reference proteome</keyword>
<dbReference type="Proteomes" id="UP000240542">
    <property type="component" value="Unassembled WGS sequence"/>
</dbReference>
<dbReference type="InterPro" id="IPR005471">
    <property type="entry name" value="Tscrpt_reg_IclR_N"/>
</dbReference>
<dbReference type="InterPro" id="IPR036390">
    <property type="entry name" value="WH_DNA-bd_sf"/>
</dbReference>
<dbReference type="GO" id="GO:0003700">
    <property type="term" value="F:DNA-binding transcription factor activity"/>
    <property type="evidence" value="ECO:0007669"/>
    <property type="project" value="TreeGrafter"/>
</dbReference>
<evidence type="ECO:0000313" key="9">
    <source>
        <dbReference type="EMBL" id="PSK89622.1"/>
    </source>
</evidence>
<dbReference type="AlphaFoldDB" id="A0A2P8CXB3"/>
<dbReference type="InterPro" id="IPR014757">
    <property type="entry name" value="Tscrpt_reg_IclR_C"/>
</dbReference>
<keyword evidence="3" id="KW-0238">DNA-binding</keyword>
<dbReference type="FunFam" id="1.10.10.10:FF:000056">
    <property type="entry name" value="IclR family transcriptional regulator"/>
    <property type="match status" value="1"/>
</dbReference>
<dbReference type="RefSeq" id="WP_106586071.1">
    <property type="nucleotide sequence ID" value="NZ_PYGA01000025.1"/>
</dbReference>
<dbReference type="PANTHER" id="PTHR30136:SF24">
    <property type="entry name" value="HTH-TYPE TRANSCRIPTIONAL REPRESSOR ALLR"/>
    <property type="match status" value="1"/>
</dbReference>
<dbReference type="Pfam" id="PF01614">
    <property type="entry name" value="IclR_C"/>
    <property type="match status" value="1"/>
</dbReference>
<dbReference type="GO" id="GO:0045892">
    <property type="term" value="P:negative regulation of DNA-templated transcription"/>
    <property type="evidence" value="ECO:0007669"/>
    <property type="project" value="TreeGrafter"/>
</dbReference>
<dbReference type="PROSITE" id="PS51077">
    <property type="entry name" value="HTH_ICLR"/>
    <property type="match status" value="1"/>
</dbReference>
<dbReference type="InterPro" id="IPR029016">
    <property type="entry name" value="GAF-like_dom_sf"/>
</dbReference>
<dbReference type="SUPFAM" id="SSF46785">
    <property type="entry name" value="Winged helix' DNA-binding domain"/>
    <property type="match status" value="1"/>
</dbReference>
<evidence type="ECO:0000256" key="5">
    <source>
        <dbReference type="ARBA" id="ARBA00058938"/>
    </source>
</evidence>
<dbReference type="PANTHER" id="PTHR30136">
    <property type="entry name" value="HELIX-TURN-HELIX TRANSCRIPTIONAL REGULATOR, ICLR FAMILY"/>
    <property type="match status" value="1"/>
</dbReference>